<dbReference type="EMBL" id="JAZGQK010000047">
    <property type="protein sequence ID" value="MEE6263927.1"/>
    <property type="molecule type" value="Genomic_DNA"/>
</dbReference>
<organism evidence="3 4">
    <name type="scientific">Plantactinospora sonchi</name>
    <dbReference type="NCBI Taxonomy" id="1544735"/>
    <lineage>
        <taxon>Bacteria</taxon>
        <taxon>Bacillati</taxon>
        <taxon>Actinomycetota</taxon>
        <taxon>Actinomycetes</taxon>
        <taxon>Micromonosporales</taxon>
        <taxon>Micromonosporaceae</taxon>
        <taxon>Plantactinospora</taxon>
    </lineage>
</organism>
<sequence length="113" mass="12150">MTIHPRTGPPLAVRRRWSARRTLIPLLVNTLLATAAVVSTPVSAVASDTGCARFGSSFDPEPIEGRSLSQAITRRVLGDSIGVWQAKWWTQGNIPGTGPDADHEPWKLIGPAN</sequence>
<keyword evidence="2" id="KW-0732">Signal</keyword>
<evidence type="ECO:0000313" key="3">
    <source>
        <dbReference type="EMBL" id="MEE6263927.1"/>
    </source>
</evidence>
<evidence type="ECO:0000256" key="2">
    <source>
        <dbReference type="SAM" id="SignalP"/>
    </source>
</evidence>
<dbReference type="Gene3D" id="2.10.10.20">
    <property type="entry name" value="Carbohydrate-binding module superfamily 5/12"/>
    <property type="match status" value="1"/>
</dbReference>
<feature type="chain" id="PRO_5046276335" description="Chitin-binding type-3 domain-containing protein" evidence="2">
    <location>
        <begin position="36"/>
        <end position="113"/>
    </location>
</feature>
<feature type="region of interest" description="Disordered" evidence="1">
    <location>
        <begin position="93"/>
        <end position="113"/>
    </location>
</feature>
<dbReference type="InterPro" id="IPR036573">
    <property type="entry name" value="CBM_sf_5/12"/>
</dbReference>
<proteinExistence type="predicted"/>
<keyword evidence="4" id="KW-1185">Reference proteome</keyword>
<dbReference type="RefSeq" id="WP_331218720.1">
    <property type="nucleotide sequence ID" value="NZ_JAZGQK010000047.1"/>
</dbReference>
<feature type="signal peptide" evidence="2">
    <location>
        <begin position="1"/>
        <end position="35"/>
    </location>
</feature>
<protein>
    <recommendedName>
        <fullName evidence="5">Chitin-binding type-3 domain-containing protein</fullName>
    </recommendedName>
</protein>
<name>A0ABU7S586_9ACTN</name>
<evidence type="ECO:0008006" key="5">
    <source>
        <dbReference type="Google" id="ProtNLM"/>
    </source>
</evidence>
<reference evidence="3 4" key="1">
    <citation type="submission" date="2024-01" db="EMBL/GenBank/DDBJ databases">
        <title>Genome insights into Plantactinospora sonchi sp. nov.</title>
        <authorList>
            <person name="Wang L."/>
        </authorList>
    </citation>
    <scope>NUCLEOTIDE SEQUENCE [LARGE SCALE GENOMIC DNA]</scope>
    <source>
        <strain evidence="3 4">NEAU-QY2</strain>
    </source>
</reference>
<dbReference type="CDD" id="cd12215">
    <property type="entry name" value="ChiC_BD"/>
    <property type="match status" value="1"/>
</dbReference>
<gene>
    <name evidence="3" type="ORF">V1633_36305</name>
</gene>
<comment type="caution">
    <text evidence="3">The sequence shown here is derived from an EMBL/GenBank/DDBJ whole genome shotgun (WGS) entry which is preliminary data.</text>
</comment>
<evidence type="ECO:0000256" key="1">
    <source>
        <dbReference type="SAM" id="MobiDB-lite"/>
    </source>
</evidence>
<dbReference type="SUPFAM" id="SSF51055">
    <property type="entry name" value="Carbohydrate binding domain"/>
    <property type="match status" value="1"/>
</dbReference>
<evidence type="ECO:0000313" key="4">
    <source>
        <dbReference type="Proteomes" id="UP001332243"/>
    </source>
</evidence>
<accession>A0ABU7S586</accession>
<dbReference type="Proteomes" id="UP001332243">
    <property type="component" value="Unassembled WGS sequence"/>
</dbReference>